<dbReference type="PANTHER" id="PTHR22050:SF0">
    <property type="entry name" value="TRANSMEMBRANE PROTEIN 131 HOMOLOG"/>
    <property type="match status" value="1"/>
</dbReference>
<feature type="compositionally biased region" description="Basic and acidic residues" evidence="1">
    <location>
        <begin position="1282"/>
        <end position="1295"/>
    </location>
</feature>
<dbReference type="Proteomes" id="UP001162029">
    <property type="component" value="Unassembled WGS sequence"/>
</dbReference>
<evidence type="ECO:0000313" key="3">
    <source>
        <dbReference type="Proteomes" id="UP001162029"/>
    </source>
</evidence>
<dbReference type="EMBL" id="CANTFM010000342">
    <property type="protein sequence ID" value="CAI5719261.1"/>
    <property type="molecule type" value="Genomic_DNA"/>
</dbReference>
<comment type="caution">
    <text evidence="2">The sequence shown here is derived from an EMBL/GenBank/DDBJ whole genome shotgun (WGS) entry which is preliminary data.</text>
</comment>
<feature type="region of interest" description="Disordered" evidence="1">
    <location>
        <begin position="1282"/>
        <end position="1309"/>
    </location>
</feature>
<sequence length="1543" mass="170014">MKTCIPERYYVGVENNGRVSVTLDRADFTHEGFSLANDVRGIRLDPGDRFNVEFIFLPGQVEPNGVNAHLRILTTSGLFSLPISSSEVAPNPYGVSAVHASIPAGKYFEQSLEFTNPSNSMIRISEVYASSSFVDLKLVNDSDWIFGQRRPKRMGAGRGIWDMPAGATSPLILVSVQTHALGVHLLYLHIAANDKLLLLVPVRITILKPGIHIEPEKVDLGVLTDLYEDEALELFFSLYNAGSDPIEILEIKVLESKLIIETQLRGLAVILAQTRAYHALVVQVRVNRDIIGGSCIASLLLKTNTSSPELRNRKLRLYGQVVKGHLAFQLNQTFVGIVVPLKRVFFDDKKAADMIEEKGPERNVKVRETSVADLVSLASEKNSMAVLVGTSQVRTLRLWNRFDCPVEVQRVWVDRVLPDNDNLQEVVVHEFQQVVVPVGASLPTISLQITPTFQNQDKLATSRSYLLMVETNGTLDQIPIYVYNGFLTLNSTRGLHSYPVSGYYSDLHTDRRESMGECLLVPRGGVVPATPRIDGGKALTDTKAVHVCRSLLFDLDKVASHKARMEMVEVTNENPVPLTLSIMKVSKNETVDVSIAAEISKAELFSHFPHSAGAGGDKWNNNTNIVSAGDSFVLQLGYRVVFHIKIKAKDTFGEITVPAMSLTTESEIFHLYARFVSVRGTIEPVTPVVVLPAMFPGRIGSIQLQYRNTFDHLVTTTLDATVSSSKLQLLPTRKTMAPRTVESVLDMIFYPWEDSACLGMLYFADCLLPLADPIAEQKCYQLSDYGEFVNKYDLDALRRRDAFWLERAASGAHLTSEAQVRLHTDIMDDVTEVTIKALLQRPMVTAPAGMALDPNNESLTVFGRKEFALTGLFEVSHIFVHVRNPSNFSIMMELAIAEADDDLFYFCDEELRHTLQDADSDVKYDDPDSISELCLEEWKTAAAYAAARHESRQQVDVPSFYYQKKIITVSAGEETQLGPIYYLPSKVQEVAEIVLSNTGRYGLTIRSVAVERDDHVLWMESTWTSKSSPSSDFDVTSDDFTCGKDDSKRITKVLAPGELAKFQVSFYASCFTAGSSSWLIIDTSDSVKGIRLEGTISTDAAFTCLRSRTPPSSQITFVAHSKNHEESSTTALDNKSSTFPHQSLASINRILADMEQVSLAPPACVVMSAVAELLERRRKELHSTVCNRSPQNDQLSKNDEAGNDDQNGKPAALTSKVKASNNKKIVRSRDQVPASDEVSTARMVSLRDAQNKVLKEAGRTDMLSATNATRLLTIPRQHFECNSKKSDKSWSEKSTNKLRSSVSSSRSAIGQLDADQLSGTAKLSKFSMDFSGSLQHGSVRSAPVASPPPKKEETPFEAFKSLSERWRTVTEQDDLKDHSRPALSGKFPDLEEWHDTLSFNTFAHNLGRSTAGRDRRDDTRARLNLDGFSPAPSIPLPAEAKPITAATKPIPRKAPPGFTSADARPVEARAAFERFQTSGGTTSSVPTTSNGFSGGSLFANNVPLSGPALLPKNGHIPFGSAGCIGSGRSKLFRSLDVPQDLTK</sequence>
<name>A0AAV0TC88_9STRA</name>
<dbReference type="InterPro" id="IPR039877">
    <property type="entry name" value="TMEM131-like"/>
</dbReference>
<organism evidence="2 3">
    <name type="scientific">Peronospora destructor</name>
    <dbReference type="NCBI Taxonomy" id="86335"/>
    <lineage>
        <taxon>Eukaryota</taxon>
        <taxon>Sar</taxon>
        <taxon>Stramenopiles</taxon>
        <taxon>Oomycota</taxon>
        <taxon>Peronosporomycetes</taxon>
        <taxon>Peronosporales</taxon>
        <taxon>Peronosporaceae</taxon>
        <taxon>Peronospora</taxon>
    </lineage>
</organism>
<feature type="compositionally biased region" description="Polar residues" evidence="1">
    <location>
        <begin position="1184"/>
        <end position="1195"/>
    </location>
</feature>
<evidence type="ECO:0000313" key="2">
    <source>
        <dbReference type="EMBL" id="CAI5719261.1"/>
    </source>
</evidence>
<proteinExistence type="predicted"/>
<gene>
    <name evidence="2" type="ORF">PDE001_LOCUS2017</name>
</gene>
<reference evidence="2" key="1">
    <citation type="submission" date="2022-12" db="EMBL/GenBank/DDBJ databases">
        <authorList>
            <person name="Webb A."/>
        </authorList>
    </citation>
    <scope>NUCLEOTIDE SEQUENCE</scope>
    <source>
        <strain evidence="2">Pd1</strain>
    </source>
</reference>
<dbReference type="GO" id="GO:0016020">
    <property type="term" value="C:membrane"/>
    <property type="evidence" value="ECO:0007669"/>
    <property type="project" value="TreeGrafter"/>
</dbReference>
<accession>A0AAV0TC88</accession>
<evidence type="ECO:0000256" key="1">
    <source>
        <dbReference type="SAM" id="MobiDB-lite"/>
    </source>
</evidence>
<feature type="region of interest" description="Disordered" evidence="1">
    <location>
        <begin position="1182"/>
        <end position="1213"/>
    </location>
</feature>
<keyword evidence="3" id="KW-1185">Reference proteome</keyword>
<feature type="region of interest" description="Disordered" evidence="1">
    <location>
        <begin position="1336"/>
        <end position="1355"/>
    </location>
</feature>
<dbReference type="PANTHER" id="PTHR22050">
    <property type="entry name" value="RW1 PROTEIN HOMOLOG"/>
    <property type="match status" value="1"/>
</dbReference>
<protein>
    <submittedName>
        <fullName evidence="2">Uncharacterized protein</fullName>
    </submittedName>
</protein>